<dbReference type="GO" id="GO:0052914">
    <property type="term" value="F:16S rRNA (guanine(1207)-N(2))-methyltransferase activity"/>
    <property type="evidence" value="ECO:0007669"/>
    <property type="project" value="UniProtKB-EC"/>
</dbReference>
<dbReference type="InterPro" id="IPR007848">
    <property type="entry name" value="Small_mtfrase_dom"/>
</dbReference>
<dbReference type="SUPFAM" id="SSF53335">
    <property type="entry name" value="S-adenosyl-L-methionine-dependent methyltransferases"/>
    <property type="match status" value="1"/>
</dbReference>
<evidence type="ECO:0000313" key="5">
    <source>
        <dbReference type="Proteomes" id="UP001595843"/>
    </source>
</evidence>
<reference evidence="5" key="1">
    <citation type="journal article" date="2019" name="Int. J. Syst. Evol. Microbiol.">
        <title>The Global Catalogue of Microorganisms (GCM) 10K type strain sequencing project: providing services to taxonomists for standard genome sequencing and annotation.</title>
        <authorList>
            <consortium name="The Broad Institute Genomics Platform"/>
            <consortium name="The Broad Institute Genome Sequencing Center for Infectious Disease"/>
            <person name="Wu L."/>
            <person name="Ma J."/>
        </authorList>
    </citation>
    <scope>NUCLEOTIDE SEQUENCE [LARGE SCALE GENOMIC DNA]</scope>
    <source>
        <strain evidence="5">IBRC-M 10813</strain>
    </source>
</reference>
<dbReference type="PANTHER" id="PTHR47816">
    <property type="entry name" value="RIBOSOMAL RNA SMALL SUBUNIT METHYLTRANSFERASE C"/>
    <property type="match status" value="1"/>
</dbReference>
<dbReference type="CDD" id="cd02440">
    <property type="entry name" value="AdoMet_MTases"/>
    <property type="match status" value="1"/>
</dbReference>
<evidence type="ECO:0000259" key="3">
    <source>
        <dbReference type="Pfam" id="PF05175"/>
    </source>
</evidence>
<dbReference type="InterPro" id="IPR029063">
    <property type="entry name" value="SAM-dependent_MTases_sf"/>
</dbReference>
<evidence type="ECO:0000313" key="4">
    <source>
        <dbReference type="EMBL" id="MFC4075426.1"/>
    </source>
</evidence>
<keyword evidence="5" id="KW-1185">Reference proteome</keyword>
<dbReference type="GO" id="GO:0052916">
    <property type="term" value="F:23S rRNA (guanine(1835)-N(2))-methyltransferase activity"/>
    <property type="evidence" value="ECO:0007669"/>
    <property type="project" value="UniProtKB-EC"/>
</dbReference>
<dbReference type="InterPro" id="IPR046977">
    <property type="entry name" value="RsmC/RlmG"/>
</dbReference>
<protein>
    <submittedName>
        <fullName evidence="4">Class I SAM-dependent methyltransferase</fullName>
        <ecNumber evidence="4">2.1.1.172</ecNumber>
        <ecNumber evidence="4">2.1.1.174</ecNumber>
    </submittedName>
</protein>
<dbReference type="PANTHER" id="PTHR47816:SF4">
    <property type="entry name" value="RIBOSOMAL RNA SMALL SUBUNIT METHYLTRANSFERASE C"/>
    <property type="match status" value="1"/>
</dbReference>
<gene>
    <name evidence="4" type="ORF">ACFOUO_01220</name>
</gene>
<comment type="caution">
    <text evidence="4">The sequence shown here is derived from an EMBL/GenBank/DDBJ whole genome shotgun (WGS) entry which is preliminary data.</text>
</comment>
<sequence length="201" mass="22490">MTDHYYSSRPGTESREREFETTLRGVHLRFIADAGVFAKKGVDYGTRLLIDTVQVPKQSDVLDLGCGYGPVGISIARTVPGCRVTMVDINHRALDLAKRNAHFNKVEDRVEVLESDGFFALSGRNYDTVLTNPPIRAGKQTVYRLFEESFAHLAPGGELWVVIRKQHGGPSARSKLEELFDSVKLADKKKGFWVLQAKKKP</sequence>
<keyword evidence="1 4" id="KW-0489">Methyltransferase</keyword>
<proteinExistence type="predicted"/>
<dbReference type="Proteomes" id="UP001595843">
    <property type="component" value="Unassembled WGS sequence"/>
</dbReference>
<dbReference type="EC" id="2.1.1.174" evidence="4"/>
<name>A0ABV8J964_9BACL</name>
<dbReference type="EMBL" id="JBHSAP010000004">
    <property type="protein sequence ID" value="MFC4075426.1"/>
    <property type="molecule type" value="Genomic_DNA"/>
</dbReference>
<accession>A0ABV8J964</accession>
<organism evidence="4 5">
    <name type="scientific">Salinithrix halophila</name>
    <dbReference type="NCBI Taxonomy" id="1485204"/>
    <lineage>
        <taxon>Bacteria</taxon>
        <taxon>Bacillati</taxon>
        <taxon>Bacillota</taxon>
        <taxon>Bacilli</taxon>
        <taxon>Bacillales</taxon>
        <taxon>Thermoactinomycetaceae</taxon>
        <taxon>Salinithrix</taxon>
    </lineage>
</organism>
<dbReference type="Pfam" id="PF05175">
    <property type="entry name" value="MTS"/>
    <property type="match status" value="1"/>
</dbReference>
<evidence type="ECO:0000256" key="2">
    <source>
        <dbReference type="ARBA" id="ARBA00022679"/>
    </source>
</evidence>
<dbReference type="RefSeq" id="WP_380701332.1">
    <property type="nucleotide sequence ID" value="NZ_JBHSAP010000004.1"/>
</dbReference>
<evidence type="ECO:0000256" key="1">
    <source>
        <dbReference type="ARBA" id="ARBA00022603"/>
    </source>
</evidence>
<feature type="domain" description="Methyltransferase small" evidence="3">
    <location>
        <begin position="28"/>
        <end position="196"/>
    </location>
</feature>
<dbReference type="EC" id="2.1.1.172" evidence="4"/>
<keyword evidence="2 4" id="KW-0808">Transferase</keyword>
<dbReference type="Gene3D" id="3.40.50.150">
    <property type="entry name" value="Vaccinia Virus protein VP39"/>
    <property type="match status" value="1"/>
</dbReference>